<proteinExistence type="inferred from homology"/>
<dbReference type="InterPro" id="IPR019734">
    <property type="entry name" value="TPR_rpt"/>
</dbReference>
<dbReference type="InterPro" id="IPR056832">
    <property type="entry name" value="ARM_TT21_2nd"/>
</dbReference>
<dbReference type="Pfam" id="PF25064">
    <property type="entry name" value="ARM_TT21_5th"/>
    <property type="match status" value="1"/>
</dbReference>
<evidence type="ECO:0000259" key="8">
    <source>
        <dbReference type="Pfam" id="PF25064"/>
    </source>
</evidence>
<dbReference type="Pfam" id="PF25062">
    <property type="entry name" value="ARM_TT21_N"/>
    <property type="match status" value="1"/>
</dbReference>
<name>A0AAD9UF42_RIDPI</name>
<dbReference type="GO" id="GO:0030991">
    <property type="term" value="C:intraciliary transport particle A"/>
    <property type="evidence" value="ECO:0007669"/>
    <property type="project" value="TreeGrafter"/>
</dbReference>
<dbReference type="FunFam" id="1.25.40.10:FF:000219">
    <property type="entry name" value="Tetratricopeptide repeat domain 21B"/>
    <property type="match status" value="1"/>
</dbReference>
<sequence length="1299" mass="147775">MQNVASEGLKKYGNDSLLKFFYGYSLILEERVQEGMRELDAMKDKQDVNLCSILALIVGHKKSKHIDREAIQQLDAKLKEERKQAGEKGLYFAGLFLFHIGKYDKAREYVDRMLKMSPASKQGLALKGWLEMSCGREVNLKKAVRYFDEALGMEGIKDIDALLGKAKFMELHRNFTAALELINQVVVSFPNFLPGLLEKMHIQLALQDWDLTLETAQRALALDENCLPALRFQILHMLCRDGNYENAAMQIGDLLQQMDRQEPKNAFLYDDYAKVFCRISGRNKAVLQQTYYLEERAVSLDNVNADFVTELGFELLLQGRTRDAVKCYRNAMKLDETSVAALTGIIRCQLLEGQLEDASQQLEFLSEIQHSIGMSSELSYMSGILAMKQYQPSDKVTALFDQALETHFTKMKGLPLGVEYFFHLNPDLLIQLTSDYLLFAPQQPVTRGQPPHPVLQRCIKVLETVSRAVPGLHEALFLMGKVRFLSGDIDTAQSTLQHCLDQDATYSDAHILMAQIQLHQNNFKAANQSLEVGVSYNFEVRDHPLYHLIRSRIFRKQGDVAEAAKTLQLAMTLPGIKTTGGGGRHSAGKKERNVISVNDRVSVFLELADAHRLLGEQHEAAKVMQDAINEFHGSAEEVRITVANADLALMRDDVEGALAMLRNITPEQPYFVEAREKMANIYLEHRKDKRLYTGCYRELVDKYPSTHTFLLLGDAYMSIQEPEKAIEVYEAALKKDPRDSGLASKIGQALVKTHSYGKAINYYEAALKSGGQAVLRHDLAALLLRLRQFDKAEKILKQALSQEENATELDVLIEHSRYMVLLSKVYYKQENLADSQTYLNKARELQSRVLKRAQLEQPDSVPSHKQLLASICSELARQAADKRDYERAIKNYKEAVHYSDNDGKVSLELSKLYMLTEDLDACQQQCMALLKEDKETDAATMMLADLMFQKNDYDQAMYHFQQLLDKTPDNYEVLARLVDVMRRSGKLEEAAKFLEMAENAGGQSTMNPGYNYCKGLYEWYTGNPNVALKHFNKARKDSDWGTKAMYNMIEICLNPDNDTIGGEVFEAVDMDHGESAEKADSEKLAIRTADKLLQEMKPKPGDIRARILENMLLVATKKKQDVERSLVAFTEIVTNEREHIGALYGLAAGYMVLKNTAKARNQLKRVAKNTWNIQDAEDLEKSWLLLSDVYIQSGKYDMATELLKHCLQYNKSCTKAYEYMGYIMEKEQSYKDAAMNYEMAWKYNKKNNPTIGYKLAFNYLKAKRFVDAIDTCHHVLASHPSYPKIRKDVLDKARCSLRV</sequence>
<protein>
    <recommendedName>
        <fullName evidence="12">Tetratricopeptide repeat domain 21B</fullName>
    </recommendedName>
</protein>
<feature type="domain" description="Tetratricopeptide repeat protein 21A/21B fourth ARM" evidence="9">
    <location>
        <begin position="742"/>
        <end position="896"/>
    </location>
</feature>
<dbReference type="InterPro" id="IPR040364">
    <property type="entry name" value="TTC21A/TTC21B"/>
</dbReference>
<evidence type="ECO:0000256" key="1">
    <source>
        <dbReference type="ARBA" id="ARBA00010935"/>
    </source>
</evidence>
<feature type="repeat" description="TPR" evidence="4">
    <location>
        <begin position="706"/>
        <end position="739"/>
    </location>
</feature>
<keyword evidence="11" id="KW-1185">Reference proteome</keyword>
<dbReference type="Pfam" id="PF25060">
    <property type="entry name" value="ARM_TT21_2nd"/>
    <property type="match status" value="1"/>
</dbReference>
<feature type="repeat" description="TPR" evidence="4">
    <location>
        <begin position="937"/>
        <end position="970"/>
    </location>
</feature>
<keyword evidence="3 4" id="KW-0802">TPR repeat</keyword>
<dbReference type="FunFam" id="1.25.40.10:FF:000197">
    <property type="entry name" value="Tetratricopeptide repeat domain 21B"/>
    <property type="match status" value="1"/>
</dbReference>
<feature type="domain" description="Tetratricopeptide repeat protein 21A/21B C-terminal ARM" evidence="7">
    <location>
        <begin position="1088"/>
        <end position="1294"/>
    </location>
</feature>
<dbReference type="GO" id="GO:0005929">
    <property type="term" value="C:cilium"/>
    <property type="evidence" value="ECO:0007669"/>
    <property type="project" value="GOC"/>
</dbReference>
<dbReference type="Pfam" id="PF25063">
    <property type="entry name" value="ARM_TT21_C"/>
    <property type="match status" value="1"/>
</dbReference>
<dbReference type="SUPFAM" id="SSF81901">
    <property type="entry name" value="HCP-like"/>
    <property type="match status" value="1"/>
</dbReference>
<dbReference type="Pfam" id="PF25068">
    <property type="entry name" value="ARM_TT21_4th"/>
    <property type="match status" value="1"/>
</dbReference>
<evidence type="ECO:0000259" key="9">
    <source>
        <dbReference type="Pfam" id="PF25068"/>
    </source>
</evidence>
<dbReference type="GO" id="GO:0035721">
    <property type="term" value="P:intraciliary retrograde transport"/>
    <property type="evidence" value="ECO:0007669"/>
    <property type="project" value="TreeGrafter"/>
</dbReference>
<dbReference type="Pfam" id="PF13176">
    <property type="entry name" value="TPR_7"/>
    <property type="match status" value="1"/>
</dbReference>
<dbReference type="Pfam" id="PF25058">
    <property type="entry name" value="ARM_TT21"/>
    <property type="match status" value="1"/>
</dbReference>
<accession>A0AAD9UF42</accession>
<reference evidence="10" key="1">
    <citation type="journal article" date="2023" name="Mol. Biol. Evol.">
        <title>Third-Generation Sequencing Reveals the Adaptive Role of the Epigenome in Three Deep-Sea Polychaetes.</title>
        <authorList>
            <person name="Perez M."/>
            <person name="Aroh O."/>
            <person name="Sun Y."/>
            <person name="Lan Y."/>
            <person name="Juniper S.K."/>
            <person name="Young C.R."/>
            <person name="Angers B."/>
            <person name="Qian P.Y."/>
        </authorList>
    </citation>
    <scope>NUCLEOTIDE SEQUENCE</scope>
    <source>
        <strain evidence="10">R07B-5</strain>
    </source>
</reference>
<evidence type="ECO:0000259" key="5">
    <source>
        <dbReference type="Pfam" id="PF25060"/>
    </source>
</evidence>
<evidence type="ECO:0000256" key="4">
    <source>
        <dbReference type="PROSITE-ProRule" id="PRU00339"/>
    </source>
</evidence>
<evidence type="ECO:0008006" key="12">
    <source>
        <dbReference type="Google" id="ProtNLM"/>
    </source>
</evidence>
<evidence type="ECO:0000256" key="2">
    <source>
        <dbReference type="ARBA" id="ARBA00022737"/>
    </source>
</evidence>
<dbReference type="Gene3D" id="1.25.40.10">
    <property type="entry name" value="Tetratricopeptide repeat domain"/>
    <property type="match status" value="8"/>
</dbReference>
<feature type="domain" description="Tetratricopeptide repeat protein 21A/21B N-terminal ARM repeat" evidence="6">
    <location>
        <begin position="1"/>
        <end position="212"/>
    </location>
</feature>
<keyword evidence="2" id="KW-0677">Repeat</keyword>
<dbReference type="EMBL" id="JAODUO010000181">
    <property type="protein sequence ID" value="KAK2186994.1"/>
    <property type="molecule type" value="Genomic_DNA"/>
</dbReference>
<dbReference type="SMART" id="SM00028">
    <property type="entry name" value="TPR"/>
    <property type="match status" value="15"/>
</dbReference>
<dbReference type="GO" id="GO:0061512">
    <property type="term" value="P:protein localization to cilium"/>
    <property type="evidence" value="ECO:0007669"/>
    <property type="project" value="TreeGrafter"/>
</dbReference>
<evidence type="ECO:0000259" key="7">
    <source>
        <dbReference type="Pfam" id="PF25063"/>
    </source>
</evidence>
<feature type="repeat" description="TPR" evidence="4">
    <location>
        <begin position="305"/>
        <end position="338"/>
    </location>
</feature>
<dbReference type="PANTHER" id="PTHR14699:SF0">
    <property type="entry name" value="TETRATRICOPEPTIDE REPEAT PROTEIN 21 HOMOLOG"/>
    <property type="match status" value="1"/>
</dbReference>
<evidence type="ECO:0000313" key="10">
    <source>
        <dbReference type="EMBL" id="KAK2186994.1"/>
    </source>
</evidence>
<gene>
    <name evidence="10" type="ORF">NP493_181g04009</name>
</gene>
<dbReference type="PROSITE" id="PS50005">
    <property type="entry name" value="TPR"/>
    <property type="match status" value="4"/>
</dbReference>
<feature type="domain" description="Tetratricopeptide repeat protein 21A/21B second ARM" evidence="5">
    <location>
        <begin position="251"/>
        <end position="521"/>
    </location>
</feature>
<evidence type="ECO:0000256" key="3">
    <source>
        <dbReference type="ARBA" id="ARBA00022803"/>
    </source>
</evidence>
<dbReference type="InterPro" id="IPR056833">
    <property type="entry name" value="ARM_TT21_N"/>
</dbReference>
<feature type="domain" description="Tetratricopeptide repeat protein 21A/21B fifth ARM repeats" evidence="8">
    <location>
        <begin position="938"/>
        <end position="1053"/>
    </location>
</feature>
<dbReference type="InterPro" id="IPR056834">
    <property type="entry name" value="ARM_TT21_C"/>
</dbReference>
<dbReference type="SUPFAM" id="SSF48452">
    <property type="entry name" value="TPR-like"/>
    <property type="match status" value="5"/>
</dbReference>
<dbReference type="InterPro" id="IPR056836">
    <property type="entry name" value="ARM_TT21_4th"/>
</dbReference>
<dbReference type="FunFam" id="1.25.40.10:FF:000245">
    <property type="entry name" value="Tetratricopeptide repeat domain 21B"/>
    <property type="match status" value="1"/>
</dbReference>
<dbReference type="PANTHER" id="PTHR14699">
    <property type="entry name" value="STI2 PROTEIN-RELATED"/>
    <property type="match status" value="1"/>
</dbReference>
<dbReference type="InterPro" id="IPR011990">
    <property type="entry name" value="TPR-like_helical_dom_sf"/>
</dbReference>
<dbReference type="InterPro" id="IPR056835">
    <property type="entry name" value="ARM_TT21_5th"/>
</dbReference>
<organism evidence="10 11">
    <name type="scientific">Ridgeia piscesae</name>
    <name type="common">Tubeworm</name>
    <dbReference type="NCBI Taxonomy" id="27915"/>
    <lineage>
        <taxon>Eukaryota</taxon>
        <taxon>Metazoa</taxon>
        <taxon>Spiralia</taxon>
        <taxon>Lophotrochozoa</taxon>
        <taxon>Annelida</taxon>
        <taxon>Polychaeta</taxon>
        <taxon>Sedentaria</taxon>
        <taxon>Canalipalpata</taxon>
        <taxon>Sabellida</taxon>
        <taxon>Siboglinidae</taxon>
        <taxon>Ridgeia</taxon>
    </lineage>
</organism>
<evidence type="ECO:0000313" key="11">
    <source>
        <dbReference type="Proteomes" id="UP001209878"/>
    </source>
</evidence>
<comment type="similarity">
    <text evidence="1">Belongs to the TTC21 family.</text>
</comment>
<feature type="repeat" description="TPR" evidence="4">
    <location>
        <begin position="87"/>
        <end position="120"/>
    </location>
</feature>
<evidence type="ECO:0000259" key="6">
    <source>
        <dbReference type="Pfam" id="PF25062"/>
    </source>
</evidence>
<comment type="caution">
    <text evidence="10">The sequence shown here is derived from an EMBL/GenBank/DDBJ whole genome shotgun (WGS) entry which is preliminary data.</text>
</comment>
<dbReference type="Proteomes" id="UP001209878">
    <property type="component" value="Unassembled WGS sequence"/>
</dbReference>